<sequence length="243" mass="27225">MTAAQEEFFELKNAEDPRLKSGLEHYLMLERRDMGLQRVGFRAWATWRRLGWVMLINTVVALAFFVCWPGSLFDRVTIAWITYTPFALPYLIMVLLSGVSYKQRVCQNGLVLGFRGRTVIPWETIDPGRVHHIDNFSSASWHPDLSLPVTHHAGIADRGLVVCGKYPGNPPFAYWLIGTRSPEKLAAEIESAMCDFGLPAEGLAENAVRTKVRAKKRLGKAGQPLLPPLRGLFDPVIGVPKVQ</sequence>
<keyword evidence="1" id="KW-0472">Membrane</keyword>
<dbReference type="RefSeq" id="WP_231440954.1">
    <property type="nucleotide sequence ID" value="NZ_JAJOMB010000005.1"/>
</dbReference>
<feature type="transmembrane region" description="Helical" evidence="1">
    <location>
        <begin position="77"/>
        <end position="96"/>
    </location>
</feature>
<proteinExistence type="predicted"/>
<keyword evidence="3" id="KW-1185">Reference proteome</keyword>
<keyword evidence="1" id="KW-0812">Transmembrane</keyword>
<organism evidence="2 3">
    <name type="scientific">Kineosporia babensis</name>
    <dbReference type="NCBI Taxonomy" id="499548"/>
    <lineage>
        <taxon>Bacteria</taxon>
        <taxon>Bacillati</taxon>
        <taxon>Actinomycetota</taxon>
        <taxon>Actinomycetes</taxon>
        <taxon>Kineosporiales</taxon>
        <taxon>Kineosporiaceae</taxon>
        <taxon>Kineosporia</taxon>
    </lineage>
</organism>
<feature type="transmembrane region" description="Helical" evidence="1">
    <location>
        <begin position="50"/>
        <end position="71"/>
    </location>
</feature>
<accession>A0A9X1NAH2</accession>
<evidence type="ECO:0000313" key="2">
    <source>
        <dbReference type="EMBL" id="MCD5311597.1"/>
    </source>
</evidence>
<protein>
    <submittedName>
        <fullName evidence="2">Uncharacterized protein</fullName>
    </submittedName>
</protein>
<dbReference type="Proteomes" id="UP001138997">
    <property type="component" value="Unassembled WGS sequence"/>
</dbReference>
<comment type="caution">
    <text evidence="2">The sequence shown here is derived from an EMBL/GenBank/DDBJ whole genome shotgun (WGS) entry which is preliminary data.</text>
</comment>
<name>A0A9X1NAH2_9ACTN</name>
<reference evidence="2" key="1">
    <citation type="submission" date="2021-11" db="EMBL/GenBank/DDBJ databases">
        <title>Streptomyces corallinus and Kineosporia corallina sp. nov., two new coral-derived marine actinobacteria.</title>
        <authorList>
            <person name="Buangrab K."/>
            <person name="Sutthacheep M."/>
            <person name="Yeemin T."/>
            <person name="Harunari E."/>
            <person name="Igarashi Y."/>
            <person name="Sripreechasak P."/>
            <person name="Kanchanasin P."/>
            <person name="Tanasupawat S."/>
            <person name="Phongsopitanun W."/>
        </authorList>
    </citation>
    <scope>NUCLEOTIDE SEQUENCE</scope>
    <source>
        <strain evidence="2">JCM 31032</strain>
    </source>
</reference>
<dbReference type="EMBL" id="JAJOMB010000005">
    <property type="protein sequence ID" value="MCD5311597.1"/>
    <property type="molecule type" value="Genomic_DNA"/>
</dbReference>
<evidence type="ECO:0000313" key="3">
    <source>
        <dbReference type="Proteomes" id="UP001138997"/>
    </source>
</evidence>
<keyword evidence="1" id="KW-1133">Transmembrane helix</keyword>
<dbReference type="AlphaFoldDB" id="A0A9X1NAH2"/>
<evidence type="ECO:0000256" key="1">
    <source>
        <dbReference type="SAM" id="Phobius"/>
    </source>
</evidence>
<gene>
    <name evidence="2" type="ORF">LR394_11845</name>
</gene>